<protein>
    <recommendedName>
        <fullName evidence="3">Pilus assembly protein</fullName>
    </recommendedName>
</protein>
<name>A0A421DPB4_9GAMM</name>
<dbReference type="OrthoDB" id="6459111at2"/>
<dbReference type="EMBL" id="MJLZ01000015">
    <property type="protein sequence ID" value="RLM24731.1"/>
    <property type="molecule type" value="Genomic_DNA"/>
</dbReference>
<dbReference type="InterPro" id="IPR009663">
    <property type="entry name" value="PAP_PilO"/>
</dbReference>
<proteinExistence type="predicted"/>
<evidence type="ECO:0000313" key="2">
    <source>
        <dbReference type="Proteomes" id="UP000285648"/>
    </source>
</evidence>
<sequence>MKPLKRNTKNIEPASLVLPVGRNGWVAGLKWVPETDAGTKSRFRFIKTYPGTHRVTLGKKGKRNIGYGRPGRLHQRRALYSLAAAFLQREGDNSYGVYQIDDARWLFLATLNGQPSVMGDVVGTLNDVQSALTRFLSFNDAPTEGWKVAVLPESATSWQVLTQHLSRQQLRQTQLIRLTSPYKRVVAALLLAAAGVGGWYWQQETEQAAQQAAALAALKAEQAKARQKDQGQTLPHPWAKAWPTSYFLSKCYFTRQPLPVSITGWILNAGECVSDGMRLRYDARPGSTAADFDRRANEIFGQTASFKLLEGAKSGDVFIPFIIDSDPIPWRDEPVPMARIQLMRFVSHFQRRNIDVPLSEVVPPARAPGDSSDEPVQDWHEYSFTINSRLAPEWLLTDFDETGVRLHSIAFTLSAEGQFDYKIQGHLYAQK</sequence>
<gene>
    <name evidence="1" type="ORF">BIY29_08410</name>
</gene>
<evidence type="ECO:0008006" key="3">
    <source>
        <dbReference type="Google" id="ProtNLM"/>
    </source>
</evidence>
<keyword evidence="2" id="KW-1185">Reference proteome</keyword>
<accession>A0A421DPB4</accession>
<organism evidence="1 2">
    <name type="scientific">Brenneria alni</name>
    <dbReference type="NCBI Taxonomy" id="71656"/>
    <lineage>
        <taxon>Bacteria</taxon>
        <taxon>Pseudomonadati</taxon>
        <taxon>Pseudomonadota</taxon>
        <taxon>Gammaproteobacteria</taxon>
        <taxon>Enterobacterales</taxon>
        <taxon>Pectobacteriaceae</taxon>
        <taxon>Brenneria</taxon>
    </lineage>
</organism>
<reference evidence="1 2" key="1">
    <citation type="submission" date="2016-09" db="EMBL/GenBank/DDBJ databases">
        <authorList>
            <person name="Doonan J."/>
            <person name="Pachebat J.A."/>
            <person name="Golyshin P.N."/>
            <person name="Denman S."/>
            <person name="Mcdonald J.E."/>
        </authorList>
    </citation>
    <scope>NUCLEOTIDE SEQUENCE [LARGE SCALE GENOMIC DNA]</scope>
    <source>
        <strain evidence="1 2">NCPPB 3934</strain>
    </source>
</reference>
<dbReference type="Proteomes" id="UP000285648">
    <property type="component" value="Unassembled WGS sequence"/>
</dbReference>
<dbReference type="Pfam" id="PF06864">
    <property type="entry name" value="PAP_PilO"/>
    <property type="match status" value="1"/>
</dbReference>
<dbReference type="RefSeq" id="WP_121574747.1">
    <property type="nucleotide sequence ID" value="NZ_MJLZ01000015.1"/>
</dbReference>
<evidence type="ECO:0000313" key="1">
    <source>
        <dbReference type="EMBL" id="RLM24731.1"/>
    </source>
</evidence>
<comment type="caution">
    <text evidence="1">The sequence shown here is derived from an EMBL/GenBank/DDBJ whole genome shotgun (WGS) entry which is preliminary data.</text>
</comment>
<dbReference type="AlphaFoldDB" id="A0A421DPB4"/>